<dbReference type="AlphaFoldDB" id="A0A8C5MHG5"/>
<dbReference type="GO" id="GO:0005886">
    <property type="term" value="C:plasma membrane"/>
    <property type="evidence" value="ECO:0007669"/>
    <property type="project" value="TreeGrafter"/>
</dbReference>
<dbReference type="GeneTree" id="ENSGT00940000167691"/>
<dbReference type="Gene3D" id="1.10.1450.10">
    <property type="entry name" value="Tetraspanin"/>
    <property type="match status" value="1"/>
</dbReference>
<dbReference type="PANTHER" id="PTHR19282">
    <property type="entry name" value="TETRASPANIN"/>
    <property type="match status" value="1"/>
</dbReference>
<dbReference type="InterPro" id="IPR000301">
    <property type="entry name" value="Tetraspanin_animals"/>
</dbReference>
<evidence type="ECO:0000313" key="8">
    <source>
        <dbReference type="Ensembl" id="ENSLLEP00000013844.1"/>
    </source>
</evidence>
<dbReference type="FunFam" id="1.10.1450.10:FF:000012">
    <property type="entry name" value="Tetraspanin"/>
    <property type="match status" value="1"/>
</dbReference>
<comment type="subcellular location">
    <subcellularLocation>
        <location evidence="1 7">Membrane</location>
        <topology evidence="1 7">Multi-pass membrane protein</topology>
    </subcellularLocation>
</comment>
<keyword evidence="5 7" id="KW-0472">Membrane</keyword>
<dbReference type="Ensembl" id="ENSLLET00000014380.1">
    <property type="protein sequence ID" value="ENSLLEP00000013844.1"/>
    <property type="gene ID" value="ENSLLEG00000008772.1"/>
</dbReference>
<keyword evidence="3 7" id="KW-0812">Transmembrane</keyword>
<comment type="similarity">
    <text evidence="2 7">Belongs to the tetraspanin (TM4SF) family.</text>
</comment>
<dbReference type="PANTHER" id="PTHR19282:SF558">
    <property type="entry name" value="TETRASPANIN"/>
    <property type="match status" value="1"/>
</dbReference>
<evidence type="ECO:0000256" key="1">
    <source>
        <dbReference type="ARBA" id="ARBA00004141"/>
    </source>
</evidence>
<dbReference type="Proteomes" id="UP000694569">
    <property type="component" value="Unplaced"/>
</dbReference>
<proteinExistence type="inferred from homology"/>
<dbReference type="CDD" id="cd03156">
    <property type="entry name" value="uroplakin_I_like_LEL"/>
    <property type="match status" value="1"/>
</dbReference>
<evidence type="ECO:0000313" key="9">
    <source>
        <dbReference type="Proteomes" id="UP000694569"/>
    </source>
</evidence>
<dbReference type="InterPro" id="IPR018499">
    <property type="entry name" value="Tetraspanin/Peripherin"/>
</dbReference>
<reference evidence="8" key="2">
    <citation type="submission" date="2025-09" db="UniProtKB">
        <authorList>
            <consortium name="Ensembl"/>
        </authorList>
    </citation>
    <scope>IDENTIFICATION</scope>
</reference>
<dbReference type="Pfam" id="PF00335">
    <property type="entry name" value="Tetraspanin"/>
    <property type="match status" value="1"/>
</dbReference>
<reference evidence="8" key="1">
    <citation type="submission" date="2025-08" db="UniProtKB">
        <authorList>
            <consortium name="Ensembl"/>
        </authorList>
    </citation>
    <scope>IDENTIFICATION</scope>
</reference>
<dbReference type="PIRSF" id="PIRSF002419">
    <property type="entry name" value="Tetraspanin"/>
    <property type="match status" value="1"/>
</dbReference>
<dbReference type="OrthoDB" id="10033535at2759"/>
<name>A0A8C5MHG5_9ANUR</name>
<keyword evidence="9" id="KW-1185">Reference proteome</keyword>
<evidence type="ECO:0000256" key="3">
    <source>
        <dbReference type="ARBA" id="ARBA00022692"/>
    </source>
</evidence>
<feature type="transmembrane region" description="Helical" evidence="7">
    <location>
        <begin position="136"/>
        <end position="154"/>
    </location>
</feature>
<protein>
    <recommendedName>
        <fullName evidence="7">Tetraspanin</fullName>
    </recommendedName>
</protein>
<feature type="transmembrane region" description="Helical" evidence="7">
    <location>
        <begin position="82"/>
        <end position="106"/>
    </location>
</feature>
<comment type="caution">
    <text evidence="7">Lacks conserved residue(s) required for the propagation of feature annotation.</text>
</comment>
<evidence type="ECO:0000256" key="5">
    <source>
        <dbReference type="ARBA" id="ARBA00023136"/>
    </source>
</evidence>
<dbReference type="InterPro" id="IPR008952">
    <property type="entry name" value="Tetraspanin_EC2_sf"/>
</dbReference>
<sequence>MAVLMFMKYMMFLFNGLVFMGGICLLGVGIWIVADPDGFQSLFTSNPLLSAGGYILLIVGAALSLLGFLGCFGAIRENKPLLLLFFLLILIFFIVELVGVILALTYQKMIKQEHFLVELKRFYKGDNSTEVFSQSWNTIMIALSCCGITGLSDFGNRSHFHDMYPATPWPDACCRRDDPVLSGIILDKQECMQNKTDFVNNQGCFITIARSLKKYISLSASIGLSALGIQMFAMFFSLCLYYNFD</sequence>
<evidence type="ECO:0000256" key="4">
    <source>
        <dbReference type="ARBA" id="ARBA00022989"/>
    </source>
</evidence>
<keyword evidence="6" id="KW-0325">Glycoprotein</keyword>
<evidence type="ECO:0000256" key="2">
    <source>
        <dbReference type="ARBA" id="ARBA00006840"/>
    </source>
</evidence>
<evidence type="ECO:0000256" key="6">
    <source>
        <dbReference type="ARBA" id="ARBA00023180"/>
    </source>
</evidence>
<dbReference type="PRINTS" id="PR00259">
    <property type="entry name" value="TMFOUR"/>
</dbReference>
<feature type="transmembrane region" description="Helical" evidence="7">
    <location>
        <begin position="215"/>
        <end position="244"/>
    </location>
</feature>
<feature type="transmembrane region" description="Helical" evidence="7">
    <location>
        <begin position="12"/>
        <end position="34"/>
    </location>
</feature>
<accession>A0A8C5MHG5</accession>
<organism evidence="8 9">
    <name type="scientific">Leptobrachium leishanense</name>
    <name type="common">Leishan spiny toad</name>
    <dbReference type="NCBI Taxonomy" id="445787"/>
    <lineage>
        <taxon>Eukaryota</taxon>
        <taxon>Metazoa</taxon>
        <taxon>Chordata</taxon>
        <taxon>Craniata</taxon>
        <taxon>Vertebrata</taxon>
        <taxon>Euteleostomi</taxon>
        <taxon>Amphibia</taxon>
        <taxon>Batrachia</taxon>
        <taxon>Anura</taxon>
        <taxon>Pelobatoidea</taxon>
        <taxon>Megophryidae</taxon>
        <taxon>Leptobrachium</taxon>
    </lineage>
</organism>
<dbReference type="SUPFAM" id="SSF48652">
    <property type="entry name" value="Tetraspanin"/>
    <property type="match status" value="1"/>
</dbReference>
<feature type="transmembrane region" description="Helical" evidence="7">
    <location>
        <begin position="54"/>
        <end position="75"/>
    </location>
</feature>
<keyword evidence="4 7" id="KW-1133">Transmembrane helix</keyword>
<evidence type="ECO:0000256" key="7">
    <source>
        <dbReference type="RuleBase" id="RU361218"/>
    </source>
</evidence>